<evidence type="ECO:0000313" key="5">
    <source>
        <dbReference type="Proteomes" id="UP000003836"/>
    </source>
</evidence>
<sequence>MIYAVIGLAVGVLGLYLYQFGFGAFSTDQGVWGAFGDYLGGVLNPVIALLALIYLAKTYQTQKDELKETKKALLQSAKSHQEQAHEQKFANELQKKANALEEKNQRISLLQAQISCISAILEVEIDGQNTLVGQLNECSKEMEELGNGIGNKTVTPEYRKQLIARSKNIRKYLEETDLSTRKLQSDLAEIRKELEKLATT</sequence>
<name>F9TDT3_9VIBR</name>
<protein>
    <recommendedName>
        <fullName evidence="7">DNA repair protein</fullName>
    </recommendedName>
</protein>
<keyword evidence="2" id="KW-0812">Transmembrane</keyword>
<keyword evidence="2" id="KW-1133">Transmembrane helix</keyword>
<keyword evidence="2" id="KW-0472">Membrane</keyword>
<dbReference type="EMBL" id="AFWI01000218">
    <property type="protein sequence ID" value="EGU46665.1"/>
    <property type="molecule type" value="Genomic_DNA"/>
</dbReference>
<accession>F9TDT3</accession>
<dbReference type="GeneID" id="23444627"/>
<evidence type="ECO:0000313" key="6">
    <source>
        <dbReference type="Proteomes" id="UP000030071"/>
    </source>
</evidence>
<feature type="transmembrane region" description="Helical" evidence="2">
    <location>
        <begin position="38"/>
        <end position="56"/>
    </location>
</feature>
<dbReference type="STRING" id="1051646.IX91_07850"/>
<evidence type="ECO:0000256" key="1">
    <source>
        <dbReference type="SAM" id="Coils"/>
    </source>
</evidence>
<organism evidence="3 6">
    <name type="scientific">Vibrio tubiashii ATCC 19109</name>
    <dbReference type="NCBI Taxonomy" id="1051646"/>
    <lineage>
        <taxon>Bacteria</taxon>
        <taxon>Pseudomonadati</taxon>
        <taxon>Pseudomonadota</taxon>
        <taxon>Gammaproteobacteria</taxon>
        <taxon>Vibrionales</taxon>
        <taxon>Vibrionaceae</taxon>
        <taxon>Vibrio</taxon>
        <taxon>Vibrio oreintalis group</taxon>
    </lineage>
</organism>
<reference evidence="4 5" key="2">
    <citation type="journal article" date="2012" name="Int. J. Syst. Evol. Microbiol.">
        <title>Vibrio caribbeanicus sp. nov., isolated from the marine sponge Scleritoderma cyanea.</title>
        <authorList>
            <person name="Hoffmann M."/>
            <person name="Monday S.R."/>
            <person name="Allard M.W."/>
            <person name="Strain E.A."/>
            <person name="Whittaker P."/>
            <person name="Naum M."/>
            <person name="McCarthy P.J."/>
            <person name="Lopez J.V."/>
            <person name="Fischer M."/>
            <person name="Brown E.W."/>
        </authorList>
    </citation>
    <scope>NUCLEOTIDE SEQUENCE [LARGE SCALE GENOMIC DNA]</scope>
    <source>
        <strain evidence="4 5">ATCC 19109</strain>
    </source>
</reference>
<evidence type="ECO:0008006" key="7">
    <source>
        <dbReference type="Google" id="ProtNLM"/>
    </source>
</evidence>
<feature type="coiled-coil region" evidence="1">
    <location>
        <begin position="56"/>
        <end position="113"/>
    </location>
</feature>
<evidence type="ECO:0000256" key="2">
    <source>
        <dbReference type="SAM" id="Phobius"/>
    </source>
</evidence>
<dbReference type="EMBL" id="CP009354">
    <property type="protein sequence ID" value="AIW14110.1"/>
    <property type="molecule type" value="Genomic_DNA"/>
</dbReference>
<dbReference type="Proteomes" id="UP000003836">
    <property type="component" value="Unassembled WGS sequence"/>
</dbReference>
<keyword evidence="1" id="KW-0175">Coiled coil</keyword>
<dbReference type="Proteomes" id="UP000030071">
    <property type="component" value="Chromosome 1"/>
</dbReference>
<keyword evidence="5" id="KW-1185">Reference proteome</keyword>
<reference evidence="4" key="1">
    <citation type="submission" date="2011-08" db="EMBL/GenBank/DDBJ databases">
        <authorList>
            <person name="Hoffman M."/>
            <person name="Strain E.A."/>
            <person name="Brown E."/>
            <person name="Allard M.W."/>
        </authorList>
    </citation>
    <scope>NUCLEOTIDE SEQUENCE</scope>
    <source>
        <strain evidence="4">ATCC 19109</strain>
    </source>
</reference>
<dbReference type="KEGG" id="vtu:IX91_07850"/>
<gene>
    <name evidence="3" type="ORF">IX91_07850</name>
    <name evidence="4" type="ORF">VITU9109_04787</name>
</gene>
<feature type="transmembrane region" description="Helical" evidence="2">
    <location>
        <begin position="5"/>
        <end position="26"/>
    </location>
</feature>
<dbReference type="AlphaFoldDB" id="F9TDT3"/>
<dbReference type="PATRIC" id="fig|1051646.9.peg.1555"/>
<reference evidence="3 6" key="3">
    <citation type="submission" date="2014-08" db="EMBL/GenBank/DDBJ databases">
        <title>First Complete Genome Sequence of the Shellfish Pathogen Vibrio tubiashii.</title>
        <authorList>
            <person name="Richards G.P."/>
            <person name="Needleman D.S."/>
            <person name="Watson M.A."/>
            <person name="Bono J.L."/>
        </authorList>
    </citation>
    <scope>NUCLEOTIDE SEQUENCE [LARGE SCALE GENOMIC DNA]</scope>
    <source>
        <strain evidence="3 6">ATCC 19109</strain>
    </source>
</reference>
<dbReference type="HOGENOM" id="CLU_1365765_0_0_6"/>
<dbReference type="eggNOG" id="ENOG5033BR5">
    <property type="taxonomic scope" value="Bacteria"/>
</dbReference>
<evidence type="ECO:0000313" key="4">
    <source>
        <dbReference type="EMBL" id="EGU46665.1"/>
    </source>
</evidence>
<evidence type="ECO:0000313" key="3">
    <source>
        <dbReference type="EMBL" id="AIW14110.1"/>
    </source>
</evidence>
<proteinExistence type="predicted"/>
<dbReference type="RefSeq" id="WP_004748932.1">
    <property type="nucleotide sequence ID" value="NZ_AFWI01000218.1"/>
</dbReference>